<comment type="caution">
    <text evidence="1">The sequence shown here is derived from an EMBL/GenBank/DDBJ whole genome shotgun (WGS) entry which is preliminary data.</text>
</comment>
<gene>
    <name evidence="1" type="ORF">ATANTOWER_020482</name>
</gene>
<evidence type="ECO:0000313" key="1">
    <source>
        <dbReference type="EMBL" id="MED6254232.1"/>
    </source>
</evidence>
<accession>A0ABU7BU95</accession>
<protein>
    <submittedName>
        <fullName evidence="1">Uncharacterized protein</fullName>
    </submittedName>
</protein>
<organism evidence="1 2">
    <name type="scientific">Ataeniobius toweri</name>
    <dbReference type="NCBI Taxonomy" id="208326"/>
    <lineage>
        <taxon>Eukaryota</taxon>
        <taxon>Metazoa</taxon>
        <taxon>Chordata</taxon>
        <taxon>Craniata</taxon>
        <taxon>Vertebrata</taxon>
        <taxon>Euteleostomi</taxon>
        <taxon>Actinopterygii</taxon>
        <taxon>Neopterygii</taxon>
        <taxon>Teleostei</taxon>
        <taxon>Neoteleostei</taxon>
        <taxon>Acanthomorphata</taxon>
        <taxon>Ovalentaria</taxon>
        <taxon>Atherinomorphae</taxon>
        <taxon>Cyprinodontiformes</taxon>
        <taxon>Goodeidae</taxon>
        <taxon>Ataeniobius</taxon>
    </lineage>
</organism>
<sequence>MDNQNKDGDPESTEFYGIKMSDLFMAMADWKPTPSDVSHIDPRNISSTLSILNKTGRGTGFETVRSRWVLPENIRQLSSCRYRRKDYLRETFPASVPAPITTEGSPHEGQLTACLFSTADGKVKHAA</sequence>
<proteinExistence type="predicted"/>
<dbReference type="Proteomes" id="UP001345963">
    <property type="component" value="Unassembled WGS sequence"/>
</dbReference>
<reference evidence="1 2" key="1">
    <citation type="submission" date="2021-07" db="EMBL/GenBank/DDBJ databases">
        <authorList>
            <person name="Palmer J.M."/>
        </authorList>
    </citation>
    <scope>NUCLEOTIDE SEQUENCE [LARGE SCALE GENOMIC DNA]</scope>
    <source>
        <strain evidence="1 2">AT_MEX2019</strain>
        <tissue evidence="1">Muscle</tissue>
    </source>
</reference>
<dbReference type="EMBL" id="JAHUTI010069277">
    <property type="protein sequence ID" value="MED6254232.1"/>
    <property type="molecule type" value="Genomic_DNA"/>
</dbReference>
<name>A0ABU7BU95_9TELE</name>
<keyword evidence="2" id="KW-1185">Reference proteome</keyword>
<evidence type="ECO:0000313" key="2">
    <source>
        <dbReference type="Proteomes" id="UP001345963"/>
    </source>
</evidence>